<dbReference type="InterPro" id="IPR005720">
    <property type="entry name" value="Dihydroorotate_DH_cat"/>
</dbReference>
<evidence type="ECO:0000259" key="14">
    <source>
        <dbReference type="Pfam" id="PF01180"/>
    </source>
</evidence>
<evidence type="ECO:0000256" key="6">
    <source>
        <dbReference type="ARBA" id="ARBA00017599"/>
    </source>
</evidence>
<dbReference type="CDD" id="cd04738">
    <property type="entry name" value="DHOD_2_like"/>
    <property type="match status" value="1"/>
</dbReference>
<evidence type="ECO:0000256" key="10">
    <source>
        <dbReference type="ARBA" id="ARBA00023136"/>
    </source>
</evidence>
<evidence type="ECO:0000256" key="1">
    <source>
        <dbReference type="ARBA" id="ARBA00001917"/>
    </source>
</evidence>
<evidence type="ECO:0000313" key="15">
    <source>
        <dbReference type="EMBL" id="KAF2835251.1"/>
    </source>
</evidence>
<dbReference type="AlphaFoldDB" id="A0A9P4S4A1"/>
<evidence type="ECO:0000256" key="13">
    <source>
        <dbReference type="SAM" id="MobiDB-lite"/>
    </source>
</evidence>
<keyword evidence="10" id="KW-0472">Membrane</keyword>
<dbReference type="NCBIfam" id="TIGR01036">
    <property type="entry name" value="pyrD_sub2"/>
    <property type="match status" value="1"/>
</dbReference>
<dbReference type="Gene3D" id="3.20.20.70">
    <property type="entry name" value="Aldolase class I"/>
    <property type="match status" value="2"/>
</dbReference>
<keyword evidence="9" id="KW-0560">Oxidoreductase</keyword>
<dbReference type="GO" id="GO:0009220">
    <property type="term" value="P:pyrimidine ribonucleotide biosynthetic process"/>
    <property type="evidence" value="ECO:0007669"/>
    <property type="project" value="TreeGrafter"/>
</dbReference>
<dbReference type="PANTHER" id="PTHR48109">
    <property type="entry name" value="DIHYDROOROTATE DEHYDROGENASE (QUINONE), MITOCHONDRIAL-RELATED"/>
    <property type="match status" value="1"/>
</dbReference>
<dbReference type="PROSITE" id="PS00911">
    <property type="entry name" value="DHODEHASE_1"/>
    <property type="match status" value="1"/>
</dbReference>
<protein>
    <recommendedName>
        <fullName evidence="6">Dihydroorotate dehydrogenase (quinone), mitochondrial</fullName>
        <ecNumber evidence="5">1.3.5.2</ecNumber>
    </recommendedName>
    <alternativeName>
        <fullName evidence="11">Dihydroorotate oxidase</fullName>
    </alternativeName>
</protein>
<accession>A0A9P4S4A1</accession>
<dbReference type="Proteomes" id="UP000799429">
    <property type="component" value="Unassembled WGS sequence"/>
</dbReference>
<feature type="domain" description="Dihydroorotate dehydrogenase catalytic" evidence="14">
    <location>
        <begin position="138"/>
        <end position="422"/>
    </location>
</feature>
<comment type="caution">
    <text evidence="15">The sequence shown here is derived from an EMBL/GenBank/DDBJ whole genome shotgun (WGS) entry which is preliminary data.</text>
</comment>
<dbReference type="InterPro" id="IPR001295">
    <property type="entry name" value="Dihydroorotate_DH_CS"/>
</dbReference>
<dbReference type="InterPro" id="IPR013785">
    <property type="entry name" value="Aldolase_TIM"/>
</dbReference>
<evidence type="ECO:0000313" key="16">
    <source>
        <dbReference type="Proteomes" id="UP000799429"/>
    </source>
</evidence>
<dbReference type="GO" id="GO:0005743">
    <property type="term" value="C:mitochondrial inner membrane"/>
    <property type="evidence" value="ECO:0007669"/>
    <property type="project" value="TreeGrafter"/>
</dbReference>
<keyword evidence="16" id="KW-1185">Reference proteome</keyword>
<comment type="pathway">
    <text evidence="3">Pyrimidine metabolism; UMP biosynthesis via de novo pathway; orotate from (S)-dihydroorotate (quinone route): step 1/1.</text>
</comment>
<dbReference type="InterPro" id="IPR005719">
    <property type="entry name" value="Dihydroorotate_DH_2"/>
</dbReference>
<evidence type="ECO:0000256" key="5">
    <source>
        <dbReference type="ARBA" id="ARBA00012791"/>
    </source>
</evidence>
<evidence type="ECO:0000256" key="7">
    <source>
        <dbReference type="ARBA" id="ARBA00022630"/>
    </source>
</evidence>
<dbReference type="Pfam" id="PF01180">
    <property type="entry name" value="DHO_dh"/>
    <property type="match status" value="2"/>
</dbReference>
<organism evidence="15 16">
    <name type="scientific">Patellaria atrata CBS 101060</name>
    <dbReference type="NCBI Taxonomy" id="1346257"/>
    <lineage>
        <taxon>Eukaryota</taxon>
        <taxon>Fungi</taxon>
        <taxon>Dikarya</taxon>
        <taxon>Ascomycota</taxon>
        <taxon>Pezizomycotina</taxon>
        <taxon>Dothideomycetes</taxon>
        <taxon>Dothideomycetes incertae sedis</taxon>
        <taxon>Patellariales</taxon>
        <taxon>Patellariaceae</taxon>
        <taxon>Patellaria</taxon>
    </lineage>
</organism>
<name>A0A9P4S4A1_9PEZI</name>
<feature type="region of interest" description="Disordered" evidence="13">
    <location>
        <begin position="425"/>
        <end position="504"/>
    </location>
</feature>
<feature type="domain" description="Dihydroorotate dehydrogenase catalytic" evidence="14">
    <location>
        <begin position="508"/>
        <end position="555"/>
    </location>
</feature>
<evidence type="ECO:0000256" key="2">
    <source>
        <dbReference type="ARBA" id="ARBA00004370"/>
    </source>
</evidence>
<keyword evidence="7" id="KW-0285">Flavoprotein</keyword>
<gene>
    <name evidence="15" type="ORF">M501DRAFT_982445</name>
</gene>
<evidence type="ECO:0000256" key="3">
    <source>
        <dbReference type="ARBA" id="ARBA00005161"/>
    </source>
</evidence>
<feature type="compositionally biased region" description="Polar residues" evidence="13">
    <location>
        <begin position="439"/>
        <end position="456"/>
    </location>
</feature>
<comment type="cofactor">
    <cofactor evidence="1">
        <name>FMN</name>
        <dbReference type="ChEBI" id="CHEBI:58210"/>
    </cofactor>
</comment>
<dbReference type="FunFam" id="3.20.20.70:FF:000242">
    <property type="entry name" value="Dihydroorotate reductase PyrE"/>
    <property type="match status" value="1"/>
</dbReference>
<dbReference type="GO" id="GO:0006207">
    <property type="term" value="P:'de novo' pyrimidine nucleobase biosynthetic process"/>
    <property type="evidence" value="ECO:0007669"/>
    <property type="project" value="InterPro"/>
</dbReference>
<dbReference type="GO" id="GO:0106430">
    <property type="term" value="F:dihydroorotate dehydrogenase (quinone) activity"/>
    <property type="evidence" value="ECO:0007669"/>
    <property type="project" value="UniProtKB-EC"/>
</dbReference>
<evidence type="ECO:0000256" key="4">
    <source>
        <dbReference type="ARBA" id="ARBA00005359"/>
    </source>
</evidence>
<proteinExistence type="inferred from homology"/>
<dbReference type="SUPFAM" id="SSF51395">
    <property type="entry name" value="FMN-linked oxidoreductases"/>
    <property type="match status" value="2"/>
</dbReference>
<comment type="subcellular location">
    <subcellularLocation>
        <location evidence="2">Membrane</location>
    </subcellularLocation>
</comment>
<comment type="similarity">
    <text evidence="4">Belongs to the dihydroorotate dehydrogenase family. Type 2 subfamily.</text>
</comment>
<dbReference type="EC" id="1.3.5.2" evidence="5"/>
<feature type="compositionally biased region" description="Polar residues" evidence="13">
    <location>
        <begin position="494"/>
        <end position="504"/>
    </location>
</feature>
<dbReference type="EMBL" id="MU006110">
    <property type="protein sequence ID" value="KAF2835251.1"/>
    <property type="molecule type" value="Genomic_DNA"/>
</dbReference>
<comment type="catalytic activity">
    <reaction evidence="12">
        <text>(S)-dihydroorotate + a quinone = orotate + a quinol</text>
        <dbReference type="Rhea" id="RHEA:30187"/>
        <dbReference type="ChEBI" id="CHEBI:24646"/>
        <dbReference type="ChEBI" id="CHEBI:30839"/>
        <dbReference type="ChEBI" id="CHEBI:30864"/>
        <dbReference type="ChEBI" id="CHEBI:132124"/>
        <dbReference type="EC" id="1.3.5.2"/>
    </reaction>
</comment>
<dbReference type="PANTHER" id="PTHR48109:SF4">
    <property type="entry name" value="DIHYDROOROTATE DEHYDROGENASE (QUINONE), MITOCHONDRIAL"/>
    <property type="match status" value="1"/>
</dbReference>
<evidence type="ECO:0000256" key="11">
    <source>
        <dbReference type="ARBA" id="ARBA00031623"/>
    </source>
</evidence>
<evidence type="ECO:0000256" key="12">
    <source>
        <dbReference type="ARBA" id="ARBA00048639"/>
    </source>
</evidence>
<dbReference type="InterPro" id="IPR050074">
    <property type="entry name" value="DHO_dehydrogenase"/>
</dbReference>
<evidence type="ECO:0000256" key="9">
    <source>
        <dbReference type="ARBA" id="ARBA00023002"/>
    </source>
</evidence>
<reference evidence="15" key="1">
    <citation type="journal article" date="2020" name="Stud. Mycol.">
        <title>101 Dothideomycetes genomes: a test case for predicting lifestyles and emergence of pathogens.</title>
        <authorList>
            <person name="Haridas S."/>
            <person name="Albert R."/>
            <person name="Binder M."/>
            <person name="Bloem J."/>
            <person name="Labutti K."/>
            <person name="Salamov A."/>
            <person name="Andreopoulos B."/>
            <person name="Baker S."/>
            <person name="Barry K."/>
            <person name="Bills G."/>
            <person name="Bluhm B."/>
            <person name="Cannon C."/>
            <person name="Castanera R."/>
            <person name="Culley D."/>
            <person name="Daum C."/>
            <person name="Ezra D."/>
            <person name="Gonzalez J."/>
            <person name="Henrissat B."/>
            <person name="Kuo A."/>
            <person name="Liang C."/>
            <person name="Lipzen A."/>
            <person name="Lutzoni F."/>
            <person name="Magnuson J."/>
            <person name="Mondo S."/>
            <person name="Nolan M."/>
            <person name="Ohm R."/>
            <person name="Pangilinan J."/>
            <person name="Park H.-J."/>
            <person name="Ramirez L."/>
            <person name="Alfaro M."/>
            <person name="Sun H."/>
            <person name="Tritt A."/>
            <person name="Yoshinaga Y."/>
            <person name="Zwiers L.-H."/>
            <person name="Turgeon B."/>
            <person name="Goodwin S."/>
            <person name="Spatafora J."/>
            <person name="Crous P."/>
            <person name="Grigoriev I."/>
        </authorList>
    </citation>
    <scope>NUCLEOTIDE SEQUENCE</scope>
    <source>
        <strain evidence="15">CBS 101060</strain>
    </source>
</reference>
<sequence length="565" mass="62079">MINRALLAVPLRLQSRSSILRHQWHPHLRQFAPKQLNRVQPYRFSSSSTTTTVIARPVATRVKNFIYGTSLILALTFTYLYTTDNRSAVHQWLIPPALRYLFPDAEDAHHAGTRALKFLYAFGLHPRERNDPYAVGDLQVEVFGHMLDNPIGVSAGLDKDAEVPDPLFALGPGIVEVGGITPRPQDGNERPRVWRLPSQNALINRYGLNSEGAEHVAMVLRQRMREFAYHRGYGIGEDAEKIVLDGEAGVPPGSLRRGRLLAVQIAKNKNTPDQDIEAVERDYVACVQHLGRYSDIVVVNVSSPNTPGLRQLQNLEPLTHILTGVVQAAKSVDRKTKPAVMVKVSPDEDSDAQIGGICKAVWASGVDGVIVGNTTKKRPDPLPKGYLLPPKEANVLLEQGGYSGPQMFERTLALVKRYRKLLDEGPRNRYDDDEPENQPKPTNFTTEGSSEETSVLDTIKESVKRNMPGVKPEPEPDTPGSQPLVRLPERHSTRTSPQSASQSAEAKVIFATGGITNGAQALEVLNAGASVAMIYTALVYGGSGTVTRVKGEMREQIKKIPGSRS</sequence>
<evidence type="ECO:0000256" key="8">
    <source>
        <dbReference type="ARBA" id="ARBA00022643"/>
    </source>
</evidence>
<keyword evidence="8" id="KW-0288">FMN</keyword>
<dbReference type="OrthoDB" id="14784at2759"/>